<dbReference type="Proteomes" id="UP001162992">
    <property type="component" value="Chromosome 7"/>
</dbReference>
<proteinExistence type="predicted"/>
<dbReference type="EMBL" id="CM055098">
    <property type="protein sequence ID" value="KAJ7548154.1"/>
    <property type="molecule type" value="Genomic_DNA"/>
</dbReference>
<sequence length="180" mass="20805">MYYFSSFIVEILLLFLVYDGNLSSRVGLYPISRCCVQSFMFLGLVKASIGDLGNTSVGFQQYFGSRAQQYFGRTPRQYFDRKPRQDSTGNLSWRIYLLTPAKDLVTLRGRKTSVLAKRQNFIKVSQWTINHQSHLEGISFSLARRFNFSLVGRQIYHRGTTIYYHKKSSAQRLGLSDVKD</sequence>
<evidence type="ECO:0000313" key="1">
    <source>
        <dbReference type="EMBL" id="KAJ7548154.1"/>
    </source>
</evidence>
<accession>A0ACC2D1W3</accession>
<protein>
    <submittedName>
        <fullName evidence="1">Uncharacterized protein</fullName>
    </submittedName>
</protein>
<organism evidence="1 2">
    <name type="scientific">Diphasiastrum complanatum</name>
    <name type="common">Issler's clubmoss</name>
    <name type="synonym">Lycopodium complanatum</name>
    <dbReference type="NCBI Taxonomy" id="34168"/>
    <lineage>
        <taxon>Eukaryota</taxon>
        <taxon>Viridiplantae</taxon>
        <taxon>Streptophyta</taxon>
        <taxon>Embryophyta</taxon>
        <taxon>Tracheophyta</taxon>
        <taxon>Lycopodiopsida</taxon>
        <taxon>Lycopodiales</taxon>
        <taxon>Lycopodiaceae</taxon>
        <taxon>Lycopodioideae</taxon>
        <taxon>Diphasiastrum</taxon>
    </lineage>
</organism>
<name>A0ACC2D1W3_DIPCM</name>
<evidence type="ECO:0000313" key="2">
    <source>
        <dbReference type="Proteomes" id="UP001162992"/>
    </source>
</evidence>
<reference evidence="2" key="1">
    <citation type="journal article" date="2024" name="Proc. Natl. Acad. Sci. U.S.A.">
        <title>Extraordinary preservation of gene collinearity over three hundred million years revealed in homosporous lycophytes.</title>
        <authorList>
            <person name="Li C."/>
            <person name="Wickell D."/>
            <person name="Kuo L.Y."/>
            <person name="Chen X."/>
            <person name="Nie B."/>
            <person name="Liao X."/>
            <person name="Peng D."/>
            <person name="Ji J."/>
            <person name="Jenkins J."/>
            <person name="Williams M."/>
            <person name="Shu S."/>
            <person name="Plott C."/>
            <person name="Barry K."/>
            <person name="Rajasekar S."/>
            <person name="Grimwood J."/>
            <person name="Han X."/>
            <person name="Sun S."/>
            <person name="Hou Z."/>
            <person name="He W."/>
            <person name="Dai G."/>
            <person name="Sun C."/>
            <person name="Schmutz J."/>
            <person name="Leebens-Mack J.H."/>
            <person name="Li F.W."/>
            <person name="Wang L."/>
        </authorList>
    </citation>
    <scope>NUCLEOTIDE SEQUENCE [LARGE SCALE GENOMIC DNA]</scope>
    <source>
        <strain evidence="2">cv. PW_Plant_1</strain>
    </source>
</reference>
<comment type="caution">
    <text evidence="1">The sequence shown here is derived from an EMBL/GenBank/DDBJ whole genome shotgun (WGS) entry which is preliminary data.</text>
</comment>
<keyword evidence="2" id="KW-1185">Reference proteome</keyword>
<gene>
    <name evidence="1" type="ORF">O6H91_07G000200</name>
</gene>